<protein>
    <recommendedName>
        <fullName evidence="3">LysR substrate binding domain-containing protein</fullName>
    </recommendedName>
</protein>
<reference evidence="1" key="1">
    <citation type="submission" date="2022-11" db="EMBL/GenBank/DDBJ databases">
        <title>Marinomonas sp. nov., isolated from marine algae.</title>
        <authorList>
            <person name="Choi D.G."/>
            <person name="Kim J.M."/>
            <person name="Lee J.K."/>
            <person name="Baek J.H."/>
            <person name="Jeon C.O."/>
        </authorList>
    </citation>
    <scope>NUCLEOTIDE SEQUENCE</scope>
    <source>
        <strain evidence="1">KJ51-3</strain>
    </source>
</reference>
<sequence>MLISTSGLLADRFCEQFNLTMKPLPVAFPDSKYFVSWPKSIEKDPAVKWFRTLIEDVAKTLIPYPEP</sequence>
<proteinExistence type="predicted"/>
<accession>A0ABT3KFF0</accession>
<dbReference type="Proteomes" id="UP001431181">
    <property type="component" value="Unassembled WGS sequence"/>
</dbReference>
<dbReference type="RefSeq" id="WP_265218042.1">
    <property type="nucleotide sequence ID" value="NZ_JAPEUL010000006.1"/>
</dbReference>
<name>A0ABT3KFF0_9GAMM</name>
<evidence type="ECO:0008006" key="3">
    <source>
        <dbReference type="Google" id="ProtNLM"/>
    </source>
</evidence>
<dbReference type="EMBL" id="JAPEUL010000006">
    <property type="protein sequence ID" value="MCW4628832.1"/>
    <property type="molecule type" value="Genomic_DNA"/>
</dbReference>
<gene>
    <name evidence="1" type="ORF">ONZ52_07515</name>
</gene>
<comment type="caution">
    <text evidence="1">The sequence shown here is derived from an EMBL/GenBank/DDBJ whole genome shotgun (WGS) entry which is preliminary data.</text>
</comment>
<organism evidence="1 2">
    <name type="scientific">Marinomonas rhodophyticola</name>
    <dbReference type="NCBI Taxonomy" id="2992803"/>
    <lineage>
        <taxon>Bacteria</taxon>
        <taxon>Pseudomonadati</taxon>
        <taxon>Pseudomonadota</taxon>
        <taxon>Gammaproteobacteria</taxon>
        <taxon>Oceanospirillales</taxon>
        <taxon>Oceanospirillaceae</taxon>
        <taxon>Marinomonas</taxon>
    </lineage>
</organism>
<dbReference type="Gene3D" id="3.40.190.10">
    <property type="entry name" value="Periplasmic binding protein-like II"/>
    <property type="match status" value="2"/>
</dbReference>
<evidence type="ECO:0000313" key="1">
    <source>
        <dbReference type="EMBL" id="MCW4628832.1"/>
    </source>
</evidence>
<evidence type="ECO:0000313" key="2">
    <source>
        <dbReference type="Proteomes" id="UP001431181"/>
    </source>
</evidence>
<keyword evidence="2" id="KW-1185">Reference proteome</keyword>
<dbReference type="SUPFAM" id="SSF53850">
    <property type="entry name" value="Periplasmic binding protein-like II"/>
    <property type="match status" value="1"/>
</dbReference>